<dbReference type="Proteomes" id="UP000039865">
    <property type="component" value="Unassembled WGS sequence"/>
</dbReference>
<proteinExistence type="predicted"/>
<protein>
    <recommendedName>
        <fullName evidence="3">BAR domain-containing protein</fullName>
    </recommendedName>
</protein>
<dbReference type="AlphaFoldDB" id="A0A078A790"/>
<dbReference type="InParanoid" id="A0A078A790"/>
<keyword evidence="2" id="KW-1185">Reference proteome</keyword>
<evidence type="ECO:0008006" key="3">
    <source>
        <dbReference type="Google" id="ProtNLM"/>
    </source>
</evidence>
<evidence type="ECO:0000313" key="1">
    <source>
        <dbReference type="EMBL" id="CDW77392.1"/>
    </source>
</evidence>
<name>A0A078A790_STYLE</name>
<dbReference type="OrthoDB" id="10417033at2759"/>
<gene>
    <name evidence="1" type="primary">Contig17994.g19129</name>
    <name evidence="1" type="ORF">STYLEM_6352</name>
</gene>
<dbReference type="InterPro" id="IPR027267">
    <property type="entry name" value="AH/BAR_dom_sf"/>
</dbReference>
<accession>A0A078A790</accession>
<dbReference type="Gene3D" id="1.20.1270.60">
    <property type="entry name" value="Arfaptin homology (AH) domain/BAR domain"/>
    <property type="match status" value="1"/>
</dbReference>
<sequence length="198" mass="23017">MQPYHQNNQVKDFEKRSEVESKKVKNLAGAFEKMKKSLDVEKKAYCIELKKGVDQYAATPYLTPGLSATIKEFSGKLEKNAPVYTRAMDHIQDVSCNALGYLPKKYEQYKKSIKLMEKQPNDAHKLKDFEYERIQYTRQALLHYFNAQMLVHANMFQLYAETFEKLEALSDGDEVLALYENAPWVKNELSNKGIVFKK</sequence>
<organism evidence="1 2">
    <name type="scientific">Stylonychia lemnae</name>
    <name type="common">Ciliate</name>
    <dbReference type="NCBI Taxonomy" id="5949"/>
    <lineage>
        <taxon>Eukaryota</taxon>
        <taxon>Sar</taxon>
        <taxon>Alveolata</taxon>
        <taxon>Ciliophora</taxon>
        <taxon>Intramacronucleata</taxon>
        <taxon>Spirotrichea</taxon>
        <taxon>Stichotrichia</taxon>
        <taxon>Sporadotrichida</taxon>
        <taxon>Oxytrichidae</taxon>
        <taxon>Stylonychinae</taxon>
        <taxon>Stylonychia</taxon>
    </lineage>
</organism>
<reference evidence="1 2" key="1">
    <citation type="submission" date="2014-06" db="EMBL/GenBank/DDBJ databases">
        <authorList>
            <person name="Swart Estienne"/>
        </authorList>
    </citation>
    <scope>NUCLEOTIDE SEQUENCE [LARGE SCALE GENOMIC DNA]</scope>
    <source>
        <strain evidence="1 2">130c</strain>
    </source>
</reference>
<dbReference type="EMBL" id="CCKQ01006099">
    <property type="protein sequence ID" value="CDW77392.1"/>
    <property type="molecule type" value="Genomic_DNA"/>
</dbReference>
<evidence type="ECO:0000313" key="2">
    <source>
        <dbReference type="Proteomes" id="UP000039865"/>
    </source>
</evidence>